<dbReference type="GO" id="GO:0005737">
    <property type="term" value="C:cytoplasm"/>
    <property type="evidence" value="ECO:0007669"/>
    <property type="project" value="UniProtKB-SubCell"/>
</dbReference>
<feature type="site" description="Stabilizes the basic form of H active site to accept a proton" evidence="8">
    <location>
        <position position="91"/>
    </location>
</feature>
<feature type="binding site" evidence="8">
    <location>
        <position position="112"/>
    </location>
    <ligand>
        <name>tRNA</name>
        <dbReference type="ChEBI" id="CHEBI:17843"/>
    </ligand>
</feature>
<dbReference type="GO" id="GO:0006515">
    <property type="term" value="P:protein quality control for misfolded or incompletely synthesized proteins"/>
    <property type="evidence" value="ECO:0007669"/>
    <property type="project" value="UniProtKB-UniRule"/>
</dbReference>
<evidence type="ECO:0000256" key="9">
    <source>
        <dbReference type="RuleBase" id="RU000673"/>
    </source>
</evidence>
<dbReference type="FunFam" id="3.40.50.1470:FF:000001">
    <property type="entry name" value="Peptidyl-tRNA hydrolase"/>
    <property type="match status" value="1"/>
</dbReference>
<evidence type="ECO:0000256" key="10">
    <source>
        <dbReference type="RuleBase" id="RU004320"/>
    </source>
</evidence>
<evidence type="ECO:0000313" key="12">
    <source>
        <dbReference type="Proteomes" id="UP000189941"/>
    </source>
</evidence>
<dbReference type="PANTHER" id="PTHR17224:SF1">
    <property type="entry name" value="PEPTIDYL-TRNA HYDROLASE"/>
    <property type="match status" value="1"/>
</dbReference>
<organism evidence="11 12">
    <name type="scientific">Globicatella sulfidifaciens DSM 15739</name>
    <dbReference type="NCBI Taxonomy" id="1121925"/>
    <lineage>
        <taxon>Bacteria</taxon>
        <taxon>Bacillati</taxon>
        <taxon>Bacillota</taxon>
        <taxon>Bacilli</taxon>
        <taxon>Lactobacillales</taxon>
        <taxon>Aerococcaceae</taxon>
        <taxon>Globicatella</taxon>
    </lineage>
</organism>
<dbReference type="HAMAP" id="MF_00083">
    <property type="entry name" value="Pept_tRNA_hydro_bact"/>
    <property type="match status" value="1"/>
</dbReference>
<evidence type="ECO:0000256" key="3">
    <source>
        <dbReference type="ARBA" id="ARBA00022801"/>
    </source>
</evidence>
<dbReference type="EMBL" id="FUWO01000001">
    <property type="protein sequence ID" value="SJZ30848.1"/>
    <property type="molecule type" value="Genomic_DNA"/>
</dbReference>
<keyword evidence="4 8" id="KW-0694">RNA-binding</keyword>
<feature type="binding site" evidence="8">
    <location>
        <position position="64"/>
    </location>
    <ligand>
        <name>tRNA</name>
        <dbReference type="ChEBI" id="CHEBI:17843"/>
    </ligand>
</feature>
<evidence type="ECO:0000256" key="8">
    <source>
        <dbReference type="HAMAP-Rule" id="MF_00083"/>
    </source>
</evidence>
<reference evidence="12" key="1">
    <citation type="submission" date="2017-02" db="EMBL/GenBank/DDBJ databases">
        <authorList>
            <person name="Varghese N."/>
            <person name="Submissions S."/>
        </authorList>
    </citation>
    <scope>NUCLEOTIDE SEQUENCE [LARGE SCALE GENOMIC DNA]</scope>
    <source>
        <strain evidence="12">DSM 15739</strain>
    </source>
</reference>
<dbReference type="InterPro" id="IPR018171">
    <property type="entry name" value="Pept_tRNA_hydro_CS"/>
</dbReference>
<dbReference type="GO" id="GO:0072344">
    <property type="term" value="P:rescue of stalled ribosome"/>
    <property type="evidence" value="ECO:0007669"/>
    <property type="project" value="UniProtKB-UniRule"/>
</dbReference>
<dbReference type="RefSeq" id="WP_078754983.1">
    <property type="nucleotide sequence ID" value="NZ_FUWO01000001.1"/>
</dbReference>
<feature type="binding site" evidence="8">
    <location>
        <position position="14"/>
    </location>
    <ligand>
        <name>tRNA</name>
        <dbReference type="ChEBI" id="CHEBI:17843"/>
    </ligand>
</feature>
<accession>A0A1T4JL29</accession>
<dbReference type="InterPro" id="IPR036416">
    <property type="entry name" value="Pept_tRNA_hydro_sf"/>
</dbReference>
<dbReference type="GO" id="GO:0004045">
    <property type="term" value="F:peptidyl-tRNA hydrolase activity"/>
    <property type="evidence" value="ECO:0007669"/>
    <property type="project" value="UniProtKB-UniRule"/>
</dbReference>
<dbReference type="PROSITE" id="PS01196">
    <property type="entry name" value="PEPT_TRNA_HYDROL_2"/>
    <property type="match status" value="1"/>
</dbReference>
<evidence type="ECO:0000313" key="11">
    <source>
        <dbReference type="EMBL" id="SJZ30848.1"/>
    </source>
</evidence>
<dbReference type="Pfam" id="PF01195">
    <property type="entry name" value="Pept_tRNA_hydro"/>
    <property type="match status" value="1"/>
</dbReference>
<protein>
    <recommendedName>
        <fullName evidence="7 8">Peptidyl-tRNA hydrolase</fullName>
        <shortName evidence="8">Pth</shortName>
        <ecNumber evidence="1 8">3.1.1.29</ecNumber>
    </recommendedName>
</protein>
<feature type="site" description="Discriminates between blocked and unblocked aminoacyl-tRNA" evidence="8">
    <location>
        <position position="9"/>
    </location>
</feature>
<comment type="subcellular location">
    <subcellularLocation>
        <location evidence="8">Cytoplasm</location>
    </subcellularLocation>
</comment>
<gene>
    <name evidence="8" type="primary">pth</name>
    <name evidence="11" type="ORF">SAMN02746011_00101</name>
</gene>
<comment type="subunit">
    <text evidence="8">Monomer.</text>
</comment>
<keyword evidence="2 8" id="KW-0820">tRNA-binding</keyword>
<sequence>MKLIIGLGNPGSKYDGTRHNIGFDVVDRFLDKHSLSMTDQKFRADYTSWHHNGERIYFMKPYTYMNLSGEAVLPLMSYFGIGMEDILVIYDDLDLEPGRIRLRRNGSSGGHNGMKSIIEMLGSQEFNRIKVGIGRPSGGWKVVDHVLAPFSPEDRVTIDATIDRVVEAIEHWIEHDDFSATMNIYNQK</sequence>
<dbReference type="GO" id="GO:0000049">
    <property type="term" value="F:tRNA binding"/>
    <property type="evidence" value="ECO:0007669"/>
    <property type="project" value="UniProtKB-UniRule"/>
</dbReference>
<dbReference type="SUPFAM" id="SSF53178">
    <property type="entry name" value="Peptidyl-tRNA hydrolase-like"/>
    <property type="match status" value="1"/>
</dbReference>
<evidence type="ECO:0000256" key="5">
    <source>
        <dbReference type="ARBA" id="ARBA00038063"/>
    </source>
</evidence>
<proteinExistence type="inferred from homology"/>
<evidence type="ECO:0000256" key="1">
    <source>
        <dbReference type="ARBA" id="ARBA00013260"/>
    </source>
</evidence>
<comment type="catalytic activity">
    <reaction evidence="6 8 9">
        <text>an N-acyl-L-alpha-aminoacyl-tRNA + H2O = an N-acyl-L-amino acid + a tRNA + H(+)</text>
        <dbReference type="Rhea" id="RHEA:54448"/>
        <dbReference type="Rhea" id="RHEA-COMP:10123"/>
        <dbReference type="Rhea" id="RHEA-COMP:13883"/>
        <dbReference type="ChEBI" id="CHEBI:15377"/>
        <dbReference type="ChEBI" id="CHEBI:15378"/>
        <dbReference type="ChEBI" id="CHEBI:59874"/>
        <dbReference type="ChEBI" id="CHEBI:78442"/>
        <dbReference type="ChEBI" id="CHEBI:138191"/>
        <dbReference type="EC" id="3.1.1.29"/>
    </reaction>
</comment>
<dbReference type="Gene3D" id="3.40.50.1470">
    <property type="entry name" value="Peptidyl-tRNA hydrolase"/>
    <property type="match status" value="1"/>
</dbReference>
<keyword evidence="8" id="KW-0963">Cytoplasm</keyword>
<comment type="function">
    <text evidence="8">Hydrolyzes ribosome-free peptidyl-tRNAs (with 1 or more amino acids incorporated), which drop off the ribosome during protein synthesis, or as a result of ribosome stalling.</text>
</comment>
<name>A0A1T4JL29_9LACT</name>
<comment type="similarity">
    <text evidence="5 8 10">Belongs to the PTH family.</text>
</comment>
<dbReference type="EC" id="3.1.1.29" evidence="1 8"/>
<keyword evidence="3 8" id="KW-0378">Hydrolase</keyword>
<keyword evidence="12" id="KW-1185">Reference proteome</keyword>
<dbReference type="AlphaFoldDB" id="A0A1T4JL29"/>
<dbReference type="Proteomes" id="UP000189941">
    <property type="component" value="Unassembled WGS sequence"/>
</dbReference>
<dbReference type="OrthoDB" id="9800507at2"/>
<evidence type="ECO:0000256" key="6">
    <source>
        <dbReference type="ARBA" id="ARBA00048707"/>
    </source>
</evidence>
<dbReference type="NCBIfam" id="TIGR00447">
    <property type="entry name" value="pth"/>
    <property type="match status" value="1"/>
</dbReference>
<dbReference type="InterPro" id="IPR001328">
    <property type="entry name" value="Pept_tRNA_hydro"/>
</dbReference>
<feature type="binding site" evidence="8">
    <location>
        <position position="66"/>
    </location>
    <ligand>
        <name>tRNA</name>
        <dbReference type="ChEBI" id="CHEBI:17843"/>
    </ligand>
</feature>
<dbReference type="CDD" id="cd00462">
    <property type="entry name" value="PTH"/>
    <property type="match status" value="1"/>
</dbReference>
<dbReference type="PANTHER" id="PTHR17224">
    <property type="entry name" value="PEPTIDYL-TRNA HYDROLASE"/>
    <property type="match status" value="1"/>
</dbReference>
<dbReference type="STRING" id="1121925.SAMN02746011_00101"/>
<dbReference type="PROSITE" id="PS01195">
    <property type="entry name" value="PEPT_TRNA_HYDROL_1"/>
    <property type="match status" value="1"/>
</dbReference>
<evidence type="ECO:0000256" key="7">
    <source>
        <dbReference type="ARBA" id="ARBA00050038"/>
    </source>
</evidence>
<evidence type="ECO:0000256" key="4">
    <source>
        <dbReference type="ARBA" id="ARBA00022884"/>
    </source>
</evidence>
<evidence type="ECO:0000256" key="2">
    <source>
        <dbReference type="ARBA" id="ARBA00022555"/>
    </source>
</evidence>
<feature type="active site" description="Proton acceptor" evidence="8">
    <location>
        <position position="19"/>
    </location>
</feature>
<comment type="function">
    <text evidence="8">Catalyzes the release of premature peptidyl moieties from peptidyl-tRNA molecules trapped in stalled 50S ribosomal subunits, and thus maintains levels of free tRNAs and 50S ribosomes.</text>
</comment>